<dbReference type="Proteomes" id="UP000188946">
    <property type="component" value="Unassembled WGS sequence"/>
</dbReference>
<comment type="caution">
    <text evidence="2">The sequence shown here is derived from an EMBL/GenBank/DDBJ whole genome shotgun (WGS) entry which is preliminary data.</text>
</comment>
<evidence type="ECO:0000313" key="2">
    <source>
        <dbReference type="EMBL" id="ONK26458.1"/>
    </source>
</evidence>
<evidence type="ECO:0000313" key="5">
    <source>
        <dbReference type="Proteomes" id="UP000188946"/>
    </source>
</evidence>
<dbReference type="CDD" id="cd07383">
    <property type="entry name" value="MPP_Dcr2"/>
    <property type="match status" value="1"/>
</dbReference>
<dbReference type="RefSeq" id="WP_076996674.1">
    <property type="nucleotide sequence ID" value="NZ_MSPR01000020.1"/>
</dbReference>
<evidence type="ECO:0000259" key="1">
    <source>
        <dbReference type="Pfam" id="PF00149"/>
    </source>
</evidence>
<evidence type="ECO:0000313" key="3">
    <source>
        <dbReference type="EMBL" id="ONK26721.1"/>
    </source>
</evidence>
<organism evidence="2 4">
    <name type="scientific">Streptococcus azizii</name>
    <dbReference type="NCBI Taxonomy" id="1579424"/>
    <lineage>
        <taxon>Bacteria</taxon>
        <taxon>Bacillati</taxon>
        <taxon>Bacillota</taxon>
        <taxon>Bacilli</taxon>
        <taxon>Lactobacillales</taxon>
        <taxon>Streptococcaceae</taxon>
        <taxon>Streptococcus</taxon>
    </lineage>
</organism>
<protein>
    <recommendedName>
        <fullName evidence="1">Calcineurin-like phosphoesterase domain-containing protein</fullName>
    </recommendedName>
</protein>
<proteinExistence type="predicted"/>
<dbReference type="Proteomes" id="UP000188600">
    <property type="component" value="Unassembled WGS sequence"/>
</dbReference>
<reference evidence="4 5" key="1">
    <citation type="submission" date="2016-12" db="EMBL/GenBank/DDBJ databases">
        <authorList>
            <person name="Gulvik C.A."/>
        </authorList>
    </citation>
    <scope>NUCLEOTIDE SEQUENCE [LARGE SCALE GENOMIC DNA]</scope>
    <source>
        <strain evidence="3 5">12-5202</strain>
        <strain evidence="2 4">12-5291</strain>
    </source>
</reference>
<dbReference type="PANTHER" id="PTHR32440:SF11">
    <property type="entry name" value="METALLOPHOSPHOESTERASE DOMAIN-CONTAINING PROTEIN"/>
    <property type="match status" value="1"/>
</dbReference>
<feature type="domain" description="Calcineurin-like phosphoesterase" evidence="1">
    <location>
        <begin position="2"/>
        <end position="225"/>
    </location>
</feature>
<dbReference type="GO" id="GO:0016788">
    <property type="term" value="F:hydrolase activity, acting on ester bonds"/>
    <property type="evidence" value="ECO:0007669"/>
    <property type="project" value="TreeGrafter"/>
</dbReference>
<sequence length="271" mass="31018">MLKILQLTDLHFGEIHEESRDRDAATKALISRLVMEHRPQFIAVTGDIIWSLAKKSFQTFREVLAFINDFGIPFAVTLGNHDAEADFDREVLNAIVLEQTNFIIPTSLLNIGGRLNYYIELQDAGISHRLYFMDSGDYDAHRFGEYDFIQHEQIDWLVKNEKDFSGISQLFLHIPVPEYKTARQLGLAIGHQDEEINCPGLNTGLFSHIYLHTHIKAIYCGHDHDNDFSAHYFGIQLNYGRVTGFNTYGSLERGGRLIMIEKDKISSIIVE</sequence>
<dbReference type="SUPFAM" id="SSF56300">
    <property type="entry name" value="Metallo-dependent phosphatases"/>
    <property type="match status" value="1"/>
</dbReference>
<dbReference type="InterPro" id="IPR004843">
    <property type="entry name" value="Calcineurin-like_PHP"/>
</dbReference>
<dbReference type="AlphaFoldDB" id="A0AB36JL38"/>
<name>A0AB36JL38_9STRE</name>
<dbReference type="Pfam" id="PF00149">
    <property type="entry name" value="Metallophos"/>
    <property type="match status" value="1"/>
</dbReference>
<gene>
    <name evidence="3" type="ORF">BVE84_08925</name>
    <name evidence="2" type="ORF">BVE86_07245</name>
</gene>
<dbReference type="EMBL" id="MSPR01000020">
    <property type="protein sequence ID" value="ONK26721.1"/>
    <property type="molecule type" value="Genomic_DNA"/>
</dbReference>
<dbReference type="GO" id="GO:0005737">
    <property type="term" value="C:cytoplasm"/>
    <property type="evidence" value="ECO:0007669"/>
    <property type="project" value="TreeGrafter"/>
</dbReference>
<evidence type="ECO:0000313" key="4">
    <source>
        <dbReference type="Proteomes" id="UP000188600"/>
    </source>
</evidence>
<dbReference type="InterPro" id="IPR029052">
    <property type="entry name" value="Metallo-depent_PP-like"/>
</dbReference>
<dbReference type="EMBL" id="MSPT01000015">
    <property type="protein sequence ID" value="ONK26458.1"/>
    <property type="molecule type" value="Genomic_DNA"/>
</dbReference>
<keyword evidence="5" id="KW-1185">Reference proteome</keyword>
<dbReference type="PANTHER" id="PTHR32440">
    <property type="entry name" value="PHOSPHATASE DCR2-RELATED-RELATED"/>
    <property type="match status" value="1"/>
</dbReference>
<accession>A0AB36JL38</accession>
<dbReference type="Gene3D" id="3.60.21.10">
    <property type="match status" value="1"/>
</dbReference>